<dbReference type="HAMAP" id="MF_00321">
    <property type="entry name" value="GTPase_EngB"/>
    <property type="match status" value="1"/>
</dbReference>
<evidence type="ECO:0000256" key="2">
    <source>
        <dbReference type="ARBA" id="ARBA00009638"/>
    </source>
</evidence>
<feature type="domain" description="EngB-type G" evidence="10">
    <location>
        <begin position="24"/>
        <end position="198"/>
    </location>
</feature>
<dbReference type="GO" id="GO:0005829">
    <property type="term" value="C:cytosol"/>
    <property type="evidence" value="ECO:0007669"/>
    <property type="project" value="TreeGrafter"/>
</dbReference>
<keyword evidence="4" id="KW-0479">Metal-binding</keyword>
<dbReference type="Pfam" id="PF01926">
    <property type="entry name" value="MMR_HSR1"/>
    <property type="match status" value="1"/>
</dbReference>
<proteinExistence type="inferred from homology"/>
<keyword evidence="7" id="KW-0342">GTP-binding</keyword>
<keyword evidence="9" id="KW-0131">Cell cycle</keyword>
<comment type="cofactor">
    <cofactor evidence="1">
        <name>Mg(2+)</name>
        <dbReference type="ChEBI" id="CHEBI:18420"/>
    </cofactor>
</comment>
<dbReference type="InterPro" id="IPR019987">
    <property type="entry name" value="GTP-bd_ribosome_bio_YsxC"/>
</dbReference>
<dbReference type="FunFam" id="3.40.50.300:FF:000098">
    <property type="entry name" value="Probable GTP-binding protein EngB"/>
    <property type="match status" value="1"/>
</dbReference>
<dbReference type="GO" id="GO:0000917">
    <property type="term" value="P:division septum assembly"/>
    <property type="evidence" value="ECO:0007669"/>
    <property type="project" value="UniProtKB-KW"/>
</dbReference>
<dbReference type="GO" id="GO:0005525">
    <property type="term" value="F:GTP binding"/>
    <property type="evidence" value="ECO:0007669"/>
    <property type="project" value="UniProtKB-KW"/>
</dbReference>
<keyword evidence="6" id="KW-0460">Magnesium</keyword>
<dbReference type="InterPro" id="IPR027417">
    <property type="entry name" value="P-loop_NTPase"/>
</dbReference>
<dbReference type="SUPFAM" id="SSF52540">
    <property type="entry name" value="P-loop containing nucleoside triphosphate hydrolases"/>
    <property type="match status" value="1"/>
</dbReference>
<dbReference type="InterPro" id="IPR006073">
    <property type="entry name" value="GTP-bd"/>
</dbReference>
<evidence type="ECO:0000313" key="11">
    <source>
        <dbReference type="EMBL" id="VAW47479.1"/>
    </source>
</evidence>
<evidence type="ECO:0000256" key="1">
    <source>
        <dbReference type="ARBA" id="ARBA00001946"/>
    </source>
</evidence>
<gene>
    <name evidence="11" type="ORF">MNBD_GAMMA02-1096</name>
</gene>
<organism evidence="11">
    <name type="scientific">hydrothermal vent metagenome</name>
    <dbReference type="NCBI Taxonomy" id="652676"/>
    <lineage>
        <taxon>unclassified sequences</taxon>
        <taxon>metagenomes</taxon>
        <taxon>ecological metagenomes</taxon>
    </lineage>
</organism>
<dbReference type="EMBL" id="UOFA01000347">
    <property type="protein sequence ID" value="VAW47479.1"/>
    <property type="molecule type" value="Genomic_DNA"/>
</dbReference>
<dbReference type="PANTHER" id="PTHR11649:SF13">
    <property type="entry name" value="ENGB-TYPE G DOMAIN-CONTAINING PROTEIN"/>
    <property type="match status" value="1"/>
</dbReference>
<dbReference type="Gene3D" id="3.40.50.300">
    <property type="entry name" value="P-loop containing nucleotide triphosphate hydrolases"/>
    <property type="match status" value="1"/>
</dbReference>
<evidence type="ECO:0000256" key="9">
    <source>
        <dbReference type="ARBA" id="ARBA00023306"/>
    </source>
</evidence>
<evidence type="ECO:0000259" key="10">
    <source>
        <dbReference type="PROSITE" id="PS51706"/>
    </source>
</evidence>
<evidence type="ECO:0000256" key="3">
    <source>
        <dbReference type="ARBA" id="ARBA00022618"/>
    </source>
</evidence>
<sequence length="216" mass="24244">MSNLFSNCEYLISAYKTSQLPEDDGMEIAFAGRSNSGKSTTINALTNHRGLAKVSKTPGRTQLFNCFEFKPNKRLVDLPGYGYAKVPKKLKKHWEKEIDSYLMNRACLIGVVIIMDIRHPMKVFDEQMLTWAHLSGLHSHVLLNKADKLNNNDIKTTLMKVTKAIAKYSQSTTCQVFSALRKTGATELSQVITPWFTDDTDIAESSEQSNDLESSS</sequence>
<accession>A0A3B0WDN1</accession>
<evidence type="ECO:0000256" key="6">
    <source>
        <dbReference type="ARBA" id="ARBA00022842"/>
    </source>
</evidence>
<dbReference type="GO" id="GO:0046872">
    <property type="term" value="F:metal ion binding"/>
    <property type="evidence" value="ECO:0007669"/>
    <property type="project" value="UniProtKB-KW"/>
</dbReference>
<dbReference type="PROSITE" id="PS51706">
    <property type="entry name" value="G_ENGB"/>
    <property type="match status" value="1"/>
</dbReference>
<dbReference type="PANTHER" id="PTHR11649">
    <property type="entry name" value="MSS1/TRME-RELATED GTP-BINDING PROTEIN"/>
    <property type="match status" value="1"/>
</dbReference>
<comment type="similarity">
    <text evidence="2">Belongs to the TRAFAC class TrmE-Era-EngA-EngB-Septin-like GTPase superfamily. EngB GTPase family.</text>
</comment>
<evidence type="ECO:0000256" key="4">
    <source>
        <dbReference type="ARBA" id="ARBA00022723"/>
    </source>
</evidence>
<dbReference type="InterPro" id="IPR030393">
    <property type="entry name" value="G_ENGB_dom"/>
</dbReference>
<keyword evidence="8" id="KW-0717">Septation</keyword>
<dbReference type="NCBIfam" id="TIGR03598">
    <property type="entry name" value="GTPase_YsxC"/>
    <property type="match status" value="1"/>
</dbReference>
<evidence type="ECO:0000256" key="5">
    <source>
        <dbReference type="ARBA" id="ARBA00022741"/>
    </source>
</evidence>
<dbReference type="CDD" id="cd01876">
    <property type="entry name" value="YihA_EngB"/>
    <property type="match status" value="1"/>
</dbReference>
<evidence type="ECO:0000256" key="8">
    <source>
        <dbReference type="ARBA" id="ARBA00023210"/>
    </source>
</evidence>
<keyword evidence="5" id="KW-0547">Nucleotide-binding</keyword>
<evidence type="ECO:0000256" key="7">
    <source>
        <dbReference type="ARBA" id="ARBA00023134"/>
    </source>
</evidence>
<reference evidence="11" key="1">
    <citation type="submission" date="2018-06" db="EMBL/GenBank/DDBJ databases">
        <authorList>
            <person name="Zhirakovskaya E."/>
        </authorList>
    </citation>
    <scope>NUCLEOTIDE SEQUENCE</scope>
</reference>
<dbReference type="AlphaFoldDB" id="A0A3B0WDN1"/>
<keyword evidence="3" id="KW-0132">Cell division</keyword>
<name>A0A3B0WDN1_9ZZZZ</name>
<protein>
    <submittedName>
        <fullName evidence="11">GTP-binding protein EngB</fullName>
    </submittedName>
</protein>